<proteinExistence type="predicted"/>
<reference evidence="1 2" key="1">
    <citation type="submission" date="2018-08" db="EMBL/GenBank/DDBJ databases">
        <authorList>
            <person name="Laetsch R D."/>
            <person name="Stevens L."/>
            <person name="Kumar S."/>
            <person name="Blaxter L. M."/>
        </authorList>
    </citation>
    <scope>NUCLEOTIDE SEQUENCE [LARGE SCALE GENOMIC DNA]</scope>
</reference>
<dbReference type="OrthoDB" id="5920525at2759"/>
<dbReference type="Pfam" id="PF05380">
    <property type="entry name" value="Peptidase_A17"/>
    <property type="match status" value="1"/>
</dbReference>
<evidence type="ECO:0000313" key="2">
    <source>
        <dbReference type="Proteomes" id="UP000271087"/>
    </source>
</evidence>
<dbReference type="AlphaFoldDB" id="A0A3P7K8T7"/>
<sequence>ETKSIFGDAAMNIREFLSNGENFKTKIAEQDRANMEVKKILRINWDHVSDIVKLTAKPWNGKELTKRAVLQFVASQYNPLGFLVPIMIRFKLLLQSLWKKNSACDQLISDEDSETWNSLISDWPTNIKELPRFITDYSNQIQVHFFTGASSVAYSAAVYLPSHRSQGRETRLVFAKSRIEPIKGMTTPRPELLAILQPKKTIDLELFYGMNEELICAVDERSSSLNLPPHNPQMLLNLCLESFQGQQT</sequence>
<evidence type="ECO:0000313" key="1">
    <source>
        <dbReference type="EMBL" id="VDN00265.1"/>
    </source>
</evidence>
<dbReference type="InterPro" id="IPR008042">
    <property type="entry name" value="Retrotrans_Pao"/>
</dbReference>
<protein>
    <submittedName>
        <fullName evidence="1">Uncharacterized protein</fullName>
    </submittedName>
</protein>
<name>A0A3P7K8T7_ONCOC</name>
<dbReference type="PANTHER" id="PTHR47331">
    <property type="entry name" value="PHD-TYPE DOMAIN-CONTAINING PROTEIN"/>
    <property type="match status" value="1"/>
</dbReference>
<keyword evidence="2" id="KW-1185">Reference proteome</keyword>
<accession>A0A3P7K8T7</accession>
<organism evidence="1 2">
    <name type="scientific">Onchocerca ochengi</name>
    <name type="common">Filarial nematode worm</name>
    <dbReference type="NCBI Taxonomy" id="42157"/>
    <lineage>
        <taxon>Eukaryota</taxon>
        <taxon>Metazoa</taxon>
        <taxon>Ecdysozoa</taxon>
        <taxon>Nematoda</taxon>
        <taxon>Chromadorea</taxon>
        <taxon>Rhabditida</taxon>
        <taxon>Spirurina</taxon>
        <taxon>Spiruromorpha</taxon>
        <taxon>Filarioidea</taxon>
        <taxon>Onchocercidae</taxon>
        <taxon>Onchocerca</taxon>
    </lineage>
</organism>
<dbReference type="EMBL" id="UYRW01012499">
    <property type="protein sequence ID" value="VDN00265.1"/>
    <property type="molecule type" value="Genomic_DNA"/>
</dbReference>
<feature type="non-terminal residue" evidence="1">
    <location>
        <position position="1"/>
    </location>
</feature>
<dbReference type="Proteomes" id="UP000271087">
    <property type="component" value="Unassembled WGS sequence"/>
</dbReference>
<gene>
    <name evidence="1" type="ORF">NOO_LOCUS12910</name>
</gene>